<feature type="region of interest" description="Disordered" evidence="17">
    <location>
        <begin position="142"/>
        <end position="185"/>
    </location>
</feature>
<evidence type="ECO:0000256" key="2">
    <source>
        <dbReference type="ARBA" id="ARBA00022518"/>
    </source>
</evidence>
<dbReference type="HAMAP" id="MF_04000">
    <property type="entry name" value="PPV_E1"/>
    <property type="match status" value="1"/>
</dbReference>
<comment type="caution">
    <text evidence="15">Lacks conserved residue(s) required for the propagation of feature annotation.</text>
</comment>
<keyword evidence="15" id="KW-0832">Ubl conjugation</keyword>
<keyword evidence="15" id="KW-1017">Isopeptide bond</keyword>
<dbReference type="Pfam" id="PF20450">
    <property type="entry name" value="PPV_E1_DBD"/>
    <property type="match status" value="1"/>
</dbReference>
<dbReference type="InterPro" id="IPR016393">
    <property type="entry name" value="Rep_E1_papillomaV"/>
</dbReference>
<evidence type="ECO:0000259" key="18">
    <source>
        <dbReference type="PROSITE" id="PS51206"/>
    </source>
</evidence>
<reference evidence="19" key="1">
    <citation type="journal article" date="2024" name="Microbiol. Spectr.">
        <title>Full-genome sequencing of dozens of new DNA viruses found in Spanish bat feces.</title>
        <authorList>
            <person name="Buigues J."/>
            <person name="Vinals A."/>
            <person name="Martinez-Recio R."/>
            <person name="Monros J.S."/>
            <person name="Sanjuan R."/>
            <person name="Cuevas J.M."/>
        </authorList>
    </citation>
    <scope>NUCLEOTIDE SEQUENCE</scope>
    <source>
        <strain evidence="19">MAVG3</strain>
    </source>
</reference>
<dbReference type="InterPro" id="IPR014000">
    <property type="entry name" value="PPV_DNA_helicase_E1_N"/>
</dbReference>
<reference evidence="19" key="2">
    <citation type="submission" date="2024-02" db="EMBL/GenBank/DDBJ databases">
        <authorList>
            <person name="Buigues J."/>
            <person name="Vinals A."/>
            <person name="Martinez-Recio R."/>
            <person name="S Monros J."/>
            <person name="Sanjuan R."/>
            <person name="Cuevas J.M."/>
        </authorList>
    </citation>
    <scope>NUCLEOTIDE SEQUENCE</scope>
    <source>
        <strain evidence="19">MAVG3</strain>
    </source>
</reference>
<dbReference type="GO" id="GO:0042025">
    <property type="term" value="C:host cell nucleus"/>
    <property type="evidence" value="ECO:0007669"/>
    <property type="project" value="UniProtKB-SubCell"/>
</dbReference>
<keyword evidence="9 15" id="KW-0067">ATP-binding</keyword>
<comment type="PTM">
    <text evidence="15">Phosphorylated.</text>
</comment>
<evidence type="ECO:0000256" key="9">
    <source>
        <dbReference type="ARBA" id="ARBA00022840"/>
    </source>
</evidence>
<dbReference type="InterPro" id="IPR001177">
    <property type="entry name" value="PPV_DNA_helicase_E1_C"/>
</dbReference>
<evidence type="ECO:0000256" key="3">
    <source>
        <dbReference type="ARBA" id="ARBA00022553"/>
    </source>
</evidence>
<comment type="subcellular location">
    <subcellularLocation>
        <location evidence="1 15">Host nucleus</location>
    </subcellularLocation>
</comment>
<comment type="similarity">
    <text evidence="15 16">Belongs to the papillomaviridae E1 protein family.</text>
</comment>
<organism evidence="19">
    <name type="scientific">Barbastella barbastellus papillomavirus 1</name>
    <dbReference type="NCBI Taxonomy" id="3139985"/>
    <lineage>
        <taxon>Viruses</taxon>
        <taxon>Monodnaviria</taxon>
        <taxon>Shotokuvirae</taxon>
        <taxon>Cossaviricota</taxon>
        <taxon>Papovaviricetes</taxon>
        <taxon>Zurhausenvirales</taxon>
        <taxon>Papillomaviridae</taxon>
    </lineage>
</organism>
<evidence type="ECO:0000256" key="8">
    <source>
        <dbReference type="ARBA" id="ARBA00022806"/>
    </source>
</evidence>
<evidence type="ECO:0000256" key="11">
    <source>
        <dbReference type="ARBA" id="ARBA00023235"/>
    </source>
</evidence>
<gene>
    <name evidence="15" type="primary">E1</name>
</gene>
<dbReference type="InterPro" id="IPR027417">
    <property type="entry name" value="P-loop_NTPase"/>
</dbReference>
<dbReference type="SUPFAM" id="SSF55464">
    <property type="entry name" value="Origin of replication-binding domain, RBD-like"/>
    <property type="match status" value="1"/>
</dbReference>
<dbReference type="GO" id="GO:0006260">
    <property type="term" value="P:DNA replication"/>
    <property type="evidence" value="ECO:0007669"/>
    <property type="project" value="UniProtKB-UniRule"/>
</dbReference>
<comment type="subunit">
    <text evidence="15">Can form hexamers. Interacts with E2 protein; this interaction increases E1 DNA binding specificity. Interacts with host DNA polymerase subunit POLA2. Interacts with host single stranded DNA-binding protein RPA1. Interacts with host TOP1; this interaction stimulates the enzymatic activity of TOP1.</text>
</comment>
<feature type="modified residue" description="Phosphoserine; by host" evidence="15">
    <location>
        <position position="92"/>
    </location>
</feature>
<comment type="function">
    <text evidence="16">ATP-dependent DNA helicase required for initiation of viral DNA replication. It forms a complex with the viral E2 protein. The E1-E2 complex binds to the replication origin which contains binding sites for both proteins.</text>
</comment>
<feature type="compositionally biased region" description="Low complexity" evidence="17">
    <location>
        <begin position="151"/>
        <end position="169"/>
    </location>
</feature>
<keyword evidence="3 15" id="KW-0597">Phosphoprotein</keyword>
<dbReference type="InterPro" id="IPR037102">
    <property type="entry name" value="Znf_lg_T-Ag_D1_dom_sf"/>
</dbReference>
<feature type="binding site" evidence="15">
    <location>
        <begin position="475"/>
        <end position="482"/>
    </location>
    <ligand>
        <name>ATP</name>
        <dbReference type="ChEBI" id="CHEBI:30616"/>
    </ligand>
</feature>
<keyword evidence="7 15" id="KW-0378">Hydrolase</keyword>
<evidence type="ECO:0000256" key="14">
    <source>
        <dbReference type="ARBA" id="ARBA00093297"/>
    </source>
</evidence>
<dbReference type="EMBL" id="PP410050">
    <property type="protein sequence ID" value="WZK92780.1"/>
    <property type="molecule type" value="Genomic_DNA"/>
</dbReference>
<evidence type="ECO:0000256" key="17">
    <source>
        <dbReference type="SAM" id="MobiDB-lite"/>
    </source>
</evidence>
<dbReference type="PROSITE" id="PS51206">
    <property type="entry name" value="SF3_HELICASE_1"/>
    <property type="match status" value="1"/>
</dbReference>
<name>A0AAU6S4Y2_9PAPI</name>
<dbReference type="InterPro" id="IPR046935">
    <property type="entry name" value="PPV_E1_DBD_sf"/>
</dbReference>
<comment type="catalytic activity">
    <reaction evidence="12 15">
        <text>Couples ATP hydrolysis with the unwinding of duplex DNA by translocating in the 3'-5' direction.</text>
        <dbReference type="EC" id="5.6.2.4"/>
    </reaction>
</comment>
<feature type="cross-link" description="Glycyl lysine isopeptide (Lys-Gly) (interchain with G-Cter in SUMO)" evidence="15">
    <location>
        <position position="556"/>
    </location>
</feature>
<keyword evidence="11 15" id="KW-0413">Isomerase</keyword>
<dbReference type="Gene3D" id="3.40.50.300">
    <property type="entry name" value="P-loop containing nucleotide triphosphate hydrolases"/>
    <property type="match status" value="1"/>
</dbReference>
<proteinExistence type="inferred from homology"/>
<comment type="catalytic activity">
    <reaction evidence="13 15 16">
        <text>ATP + H2O = ADP + phosphate + H(+)</text>
        <dbReference type="Rhea" id="RHEA:13065"/>
        <dbReference type="ChEBI" id="CHEBI:15377"/>
        <dbReference type="ChEBI" id="CHEBI:15378"/>
        <dbReference type="ChEBI" id="CHEBI:30616"/>
        <dbReference type="ChEBI" id="CHEBI:43474"/>
        <dbReference type="ChEBI" id="CHEBI:456216"/>
        <dbReference type="EC" id="5.6.2.4"/>
    </reaction>
</comment>
<evidence type="ECO:0000256" key="6">
    <source>
        <dbReference type="ARBA" id="ARBA00022741"/>
    </source>
</evidence>
<dbReference type="Pfam" id="PF00519">
    <property type="entry name" value="PPV_E1_C"/>
    <property type="match status" value="1"/>
</dbReference>
<keyword evidence="2 15" id="KW-0244">Early protein</keyword>
<evidence type="ECO:0000256" key="15">
    <source>
        <dbReference type="HAMAP-Rule" id="MF_04000"/>
    </source>
</evidence>
<dbReference type="InterPro" id="IPR014015">
    <property type="entry name" value="Helicase_SF3_DNA-vir"/>
</dbReference>
<keyword evidence="5 15" id="KW-0235">DNA replication</keyword>
<dbReference type="EC" id="5.6.2.4" evidence="15 16"/>
<accession>A0AAU6S4Y2</accession>
<comment type="function">
    <text evidence="14 15">ATP-dependent DNA 3'-5' helicase required for initiation of viral DNA replication. It forms a complex with the viral E2 protein. The E1-E2 complex binds to the replication origin which contains binding sites for both proteins. During the initial step, a dimer of E1 interacts with a dimer of protein E2 leading to a complex that binds the viral origin of replication with high specificity. Then, a second dimer of E1 displaces the E2 dimer in an ATP-dependent manner to form the E1 tetramer. Following this, two E1 monomers are added to each half of the site, which results in the formation of two E1 trimers on the viral ori. Subsequently, two hexamers will be created. The double hexamer acts as a bi-directional helicase machinery and unwinds the viral DNA and then recruits the host DNA polymerase to start replication.</text>
</comment>
<keyword evidence="6 15" id="KW-0547">Nucleotide-binding</keyword>
<dbReference type="GO" id="GO:0005524">
    <property type="term" value="F:ATP binding"/>
    <property type="evidence" value="ECO:0007669"/>
    <property type="project" value="UniProtKB-UniRule"/>
</dbReference>
<keyword evidence="4 15" id="KW-1048">Host nucleus</keyword>
<protein>
    <recommendedName>
        <fullName evidence="15 16">Replication protein E1</fullName>
        <ecNumber evidence="15 16">5.6.2.4</ecNumber>
    </recommendedName>
    <alternativeName>
        <fullName evidence="15">ATP-dependent helicase E1</fullName>
    </alternativeName>
    <alternativeName>
        <fullName evidence="15">DNA 3'-5' helicase E1</fullName>
    </alternativeName>
</protein>
<dbReference type="Gene3D" id="1.10.10.510">
    <property type="entry name" value="Zinc finger, large T-antigen D1 domain"/>
    <property type="match status" value="1"/>
</dbReference>
<dbReference type="GO" id="GO:0016817">
    <property type="term" value="F:hydrolase activity, acting on acid anhydrides"/>
    <property type="evidence" value="ECO:0007669"/>
    <property type="project" value="InterPro"/>
</dbReference>
<evidence type="ECO:0000256" key="5">
    <source>
        <dbReference type="ARBA" id="ARBA00022705"/>
    </source>
</evidence>
<evidence type="ECO:0000256" key="4">
    <source>
        <dbReference type="ARBA" id="ARBA00022562"/>
    </source>
</evidence>
<feature type="short sequence motif" description="Nuclear export signal" evidence="15">
    <location>
        <begin position="91"/>
        <end position="100"/>
    </location>
</feature>
<dbReference type="GO" id="GO:0043138">
    <property type="term" value="F:3'-5' DNA helicase activity"/>
    <property type="evidence" value="ECO:0007669"/>
    <property type="project" value="UniProtKB-UniRule"/>
</dbReference>
<dbReference type="Gene3D" id="3.40.1310.10">
    <property type="match status" value="1"/>
</dbReference>
<dbReference type="PIRSF" id="PIRSF003383">
    <property type="entry name" value="Rep_E1_papillomaV"/>
    <property type="match status" value="1"/>
</dbReference>
<sequence length="644" mass="72154">MAEPKGTVDDGMEGCSWYFVSEAECDDVDDSVEKLFDASDGSDISDLLDDSAAVQGNSLDLFREQEAASDTKVIEELKRKYTRSPGGVCELSPRLEKISISPRKPKKLKKALFIPNDSGIDCHEAENTHEELQVETNASCVPDQELPAPASQPEGEGSSQSSEGATASGDTGSSEEQAASDSLSPGLHGADAVKVLLKTLNGRAAILGKFRSVYGVSFAELCRYYKSNRTMSAHWSAVIYGISEETVNSSRKLLETHCDFVYMTEITCIGLCLFAFKSQKCRDTVVKLLKTSAALNEVQIIAEPPKTTSTAVALFWYSRAVKELGTYAGQFPEWIQKQTSYNHKLSCERAFELTPMVQWAYDNNVLDECDIALEYAMLADSDENARAFLKHNGQAKIVKDAATMVRLYKRAEMRRCTMSNWIHKRCSEVQDADENGWKAIALFLRYQNVEWMRFVVTMQRFLKGEPKKSCIVLWGPPNTGKSLFAVSLIKFLKGKVLSFAMSQSQFWLQPLVDAKIALIDDMTRQGWKYIDIYLRGGLDGNVICVDSKHKAPAQIKCPPMIITTNIDVLGDDSLMYLHSRLQSFHFSELLPIAATGEPKYKVDEKAWQSFFRRFWAYLDLSDQEDEDESQQPLRLHTGENTRPL</sequence>
<dbReference type="Pfam" id="PF00524">
    <property type="entry name" value="PPV_E1_N"/>
    <property type="match status" value="1"/>
</dbReference>
<keyword evidence="10 15" id="KW-0238">DNA-binding</keyword>
<evidence type="ECO:0000256" key="12">
    <source>
        <dbReference type="ARBA" id="ARBA00034617"/>
    </source>
</evidence>
<dbReference type="SUPFAM" id="SSF52540">
    <property type="entry name" value="P-loop containing nucleoside triphosphate hydrolases"/>
    <property type="match status" value="1"/>
</dbReference>
<evidence type="ECO:0000256" key="16">
    <source>
        <dbReference type="PIRNR" id="PIRNR003383"/>
    </source>
</evidence>
<dbReference type="GO" id="GO:0003677">
    <property type="term" value="F:DNA binding"/>
    <property type="evidence" value="ECO:0007669"/>
    <property type="project" value="UniProtKB-UniRule"/>
</dbReference>
<evidence type="ECO:0000313" key="19">
    <source>
        <dbReference type="EMBL" id="WZK92780.1"/>
    </source>
</evidence>
<dbReference type="InterPro" id="IPR046832">
    <property type="entry name" value="PPV_E1_DBD"/>
</dbReference>
<evidence type="ECO:0000256" key="1">
    <source>
        <dbReference type="ARBA" id="ARBA00004147"/>
    </source>
</evidence>
<comment type="PTM">
    <text evidence="15">Sumoylated.</text>
</comment>
<feature type="modified residue" description="Phosphoserine; by host" evidence="15">
    <location>
        <position position="84"/>
    </location>
</feature>
<feature type="compositionally biased region" description="Polar residues" evidence="17">
    <location>
        <begin position="170"/>
        <end position="183"/>
    </location>
</feature>
<keyword evidence="8 15" id="KW-0347">Helicase</keyword>
<evidence type="ECO:0000256" key="10">
    <source>
        <dbReference type="ARBA" id="ARBA00023125"/>
    </source>
</evidence>
<feature type="domain" description="SF3 helicase" evidence="18">
    <location>
        <begin position="431"/>
        <end position="599"/>
    </location>
</feature>
<feature type="short sequence motif" description="Nuclear localization signal" evidence="15">
    <location>
        <begin position="78"/>
        <end position="80"/>
    </location>
</feature>
<evidence type="ECO:0000256" key="7">
    <source>
        <dbReference type="ARBA" id="ARBA00022801"/>
    </source>
</evidence>
<evidence type="ECO:0000256" key="13">
    <source>
        <dbReference type="ARBA" id="ARBA00048988"/>
    </source>
</evidence>